<dbReference type="InterPro" id="IPR036291">
    <property type="entry name" value="NAD(P)-bd_dom_sf"/>
</dbReference>
<dbReference type="EMBL" id="SOFP01000009">
    <property type="protein sequence ID" value="TFC20002.1"/>
    <property type="molecule type" value="Genomic_DNA"/>
</dbReference>
<evidence type="ECO:0000256" key="1">
    <source>
        <dbReference type="ARBA" id="ARBA00006484"/>
    </source>
</evidence>
<accession>A0A4R8WZU0</accession>
<dbReference type="Proteomes" id="UP000298412">
    <property type="component" value="Unassembled WGS sequence"/>
</dbReference>
<reference evidence="3 4" key="1">
    <citation type="submission" date="2019-03" db="EMBL/GenBank/DDBJ databases">
        <title>Genomics of glacier-inhabiting Cryobacterium strains.</title>
        <authorList>
            <person name="Liu Q."/>
            <person name="Xin Y.-H."/>
        </authorList>
    </citation>
    <scope>NUCLEOTIDE SEQUENCE [LARGE SCALE GENOMIC DNA]</scope>
    <source>
        <strain evidence="3 4">MDT1-3</strain>
    </source>
</reference>
<dbReference type="SUPFAM" id="SSF51735">
    <property type="entry name" value="NAD(P)-binding Rossmann-fold domains"/>
    <property type="match status" value="1"/>
</dbReference>
<sequence length="322" mass="34234">MTWNPRRLPGQAGKTFVITGANAGLGYFTAEQLADAGAHVVLACRNPVRAETAAGVIRGRVPGASVSTVPLDVADLASVRRAAETLLELPAIHGLILNAGIVHPPRTREASVDGNELVLATNFLGHFALTALLLPALRRTRGSRVVSLGSMISRIIDSTLEDLQLETGYRHWTAYAQSKIAMQVFGFELDRRLRAADAGGPGGVESLVVHPGYSISGLTPGIRGVSEPGRGARFVDNLQGLMAQGKDHGAWPTVRAATDADARGGQYYGPHFLTRGAPVLQAPTRTSLDQPLAARLWSHSESLTNTPFLLPAKVHFSPPRQS</sequence>
<dbReference type="GO" id="GO:0016491">
    <property type="term" value="F:oxidoreductase activity"/>
    <property type="evidence" value="ECO:0007669"/>
    <property type="project" value="UniProtKB-KW"/>
</dbReference>
<comment type="caution">
    <text evidence="3">The sequence shown here is derived from an EMBL/GenBank/DDBJ whole genome shotgun (WGS) entry which is preliminary data.</text>
</comment>
<dbReference type="PRINTS" id="PR00081">
    <property type="entry name" value="GDHRDH"/>
</dbReference>
<dbReference type="PANTHER" id="PTHR24320:SF148">
    <property type="entry name" value="NAD(P)-BINDING ROSSMANN-FOLD SUPERFAMILY PROTEIN"/>
    <property type="match status" value="1"/>
</dbReference>
<dbReference type="AlphaFoldDB" id="A0A4R8WZU0"/>
<evidence type="ECO:0000313" key="3">
    <source>
        <dbReference type="EMBL" id="TFC20002.1"/>
    </source>
</evidence>
<dbReference type="Pfam" id="PF00106">
    <property type="entry name" value="adh_short"/>
    <property type="match status" value="1"/>
</dbReference>
<gene>
    <name evidence="3" type="ORF">E3O19_01090</name>
</gene>
<dbReference type="OrthoDB" id="4577644at2"/>
<name>A0A4R8WZU0_9MICO</name>
<organism evidence="3 4">
    <name type="scientific">Cryobacterium algoritolerans</name>
    <dbReference type="NCBI Taxonomy" id="1259184"/>
    <lineage>
        <taxon>Bacteria</taxon>
        <taxon>Bacillati</taxon>
        <taxon>Actinomycetota</taxon>
        <taxon>Actinomycetes</taxon>
        <taxon>Micrococcales</taxon>
        <taxon>Microbacteriaceae</taxon>
        <taxon>Cryobacterium</taxon>
    </lineage>
</organism>
<comment type="similarity">
    <text evidence="1">Belongs to the short-chain dehydrogenases/reductases (SDR) family.</text>
</comment>
<keyword evidence="2" id="KW-0560">Oxidoreductase</keyword>
<dbReference type="Gene3D" id="3.40.50.720">
    <property type="entry name" value="NAD(P)-binding Rossmann-like Domain"/>
    <property type="match status" value="1"/>
</dbReference>
<dbReference type="InterPro" id="IPR002347">
    <property type="entry name" value="SDR_fam"/>
</dbReference>
<dbReference type="PANTHER" id="PTHR24320">
    <property type="entry name" value="RETINOL DEHYDROGENASE"/>
    <property type="match status" value="1"/>
</dbReference>
<dbReference type="RefSeq" id="WP_134564785.1">
    <property type="nucleotide sequence ID" value="NZ_SOFP01000009.1"/>
</dbReference>
<evidence type="ECO:0000313" key="4">
    <source>
        <dbReference type="Proteomes" id="UP000298412"/>
    </source>
</evidence>
<keyword evidence="4" id="KW-1185">Reference proteome</keyword>
<proteinExistence type="inferred from homology"/>
<evidence type="ECO:0000256" key="2">
    <source>
        <dbReference type="ARBA" id="ARBA00023002"/>
    </source>
</evidence>
<protein>
    <submittedName>
        <fullName evidence="3">SDR family NAD(P)-dependent oxidoreductase</fullName>
    </submittedName>
</protein>